<dbReference type="GO" id="GO:0036431">
    <property type="term" value="F:dCMP kinase activity"/>
    <property type="evidence" value="ECO:0007669"/>
    <property type="project" value="InterPro"/>
</dbReference>
<dbReference type="AlphaFoldDB" id="B1X530"/>
<dbReference type="GO" id="GO:0005524">
    <property type="term" value="F:ATP binding"/>
    <property type="evidence" value="ECO:0007669"/>
    <property type="project" value="UniProtKB-KW"/>
</dbReference>
<reference evidence="10" key="2">
    <citation type="journal article" date="2008" name="Curr. Biol.">
        <title>Chromatophore genome sequence of Paulinella sheds light on acquisition of photosynthesis by eukaryotes.</title>
        <authorList>
            <person name="Nowack E.C.M."/>
            <person name="Melkonian M."/>
            <person name="Gloeckner G."/>
        </authorList>
    </citation>
    <scope>NUCLEOTIDE SEQUENCE [LARGE SCALE GENOMIC DNA]</scope>
</reference>
<dbReference type="EC" id="2.7.4.25" evidence="2"/>
<keyword evidence="4" id="KW-0547">Nucleotide-binding</keyword>
<dbReference type="GeneID" id="6481725"/>
<dbReference type="HAMAP" id="MF_00238">
    <property type="entry name" value="Cytidyl_kinase_type1"/>
    <property type="match status" value="1"/>
</dbReference>
<dbReference type="GO" id="GO:0015949">
    <property type="term" value="P:nucleobase-containing small molecule interconversion"/>
    <property type="evidence" value="ECO:0007669"/>
    <property type="project" value="TreeGrafter"/>
</dbReference>
<evidence type="ECO:0000259" key="9">
    <source>
        <dbReference type="Pfam" id="PF02224"/>
    </source>
</evidence>
<dbReference type="Pfam" id="PF02224">
    <property type="entry name" value="Cytidylate_kin"/>
    <property type="match status" value="1"/>
</dbReference>
<keyword evidence="10" id="KW-0934">Plastid</keyword>
<dbReference type="InterPro" id="IPR027417">
    <property type="entry name" value="P-loop_NTPase"/>
</dbReference>
<feature type="domain" description="Cytidylate kinase" evidence="9">
    <location>
        <begin position="54"/>
        <end position="270"/>
    </location>
</feature>
<dbReference type="GO" id="GO:0005829">
    <property type="term" value="C:cytosol"/>
    <property type="evidence" value="ECO:0007669"/>
    <property type="project" value="TreeGrafter"/>
</dbReference>
<dbReference type="PANTHER" id="PTHR21299:SF2">
    <property type="entry name" value="CYTIDYLATE KINASE"/>
    <property type="match status" value="1"/>
</dbReference>
<dbReference type="PANTHER" id="PTHR21299">
    <property type="entry name" value="CYTIDYLATE KINASE/PANTOATE-BETA-ALANINE LIGASE"/>
    <property type="match status" value="1"/>
</dbReference>
<keyword evidence="3" id="KW-0808">Transferase</keyword>
<evidence type="ECO:0000256" key="1">
    <source>
        <dbReference type="ARBA" id="ARBA00009427"/>
    </source>
</evidence>
<protein>
    <recommendedName>
        <fullName evidence="2">(d)CMP kinase</fullName>
        <ecNumber evidence="2">2.7.4.25</ecNumber>
    </recommendedName>
</protein>
<dbReference type="InterPro" id="IPR003136">
    <property type="entry name" value="Cytidylate_kin"/>
</dbReference>
<reference evidence="10" key="1">
    <citation type="submission" date="2007-08" db="EMBL/GenBank/DDBJ databases">
        <authorList>
            <person name="Gloeckner G."/>
            <person name="Nowack E."/>
            <person name="Melkonian M."/>
        </authorList>
    </citation>
    <scope>NUCLEOTIDE SEQUENCE</scope>
</reference>
<name>B1X530_PAUCH</name>
<dbReference type="Gene3D" id="3.40.50.300">
    <property type="entry name" value="P-loop containing nucleotide triphosphate hydrolases"/>
    <property type="match status" value="1"/>
</dbReference>
<comment type="catalytic activity">
    <reaction evidence="7">
        <text>dCMP + ATP = dCDP + ADP</text>
        <dbReference type="Rhea" id="RHEA:25094"/>
        <dbReference type="ChEBI" id="CHEBI:30616"/>
        <dbReference type="ChEBI" id="CHEBI:57566"/>
        <dbReference type="ChEBI" id="CHEBI:58593"/>
        <dbReference type="ChEBI" id="CHEBI:456216"/>
        <dbReference type="EC" id="2.7.4.25"/>
    </reaction>
</comment>
<comment type="similarity">
    <text evidence="1">Belongs to the cytidylate kinase family. Type 1 subfamily.</text>
</comment>
<evidence type="ECO:0000256" key="7">
    <source>
        <dbReference type="ARBA" id="ARBA00047615"/>
    </source>
</evidence>
<organism evidence="10">
    <name type="scientific">Paulinella chromatophora</name>
    <dbReference type="NCBI Taxonomy" id="39717"/>
    <lineage>
        <taxon>Eukaryota</taxon>
        <taxon>Sar</taxon>
        <taxon>Rhizaria</taxon>
        <taxon>Cercozoa</taxon>
        <taxon>Imbricatea</taxon>
        <taxon>Silicofilosea</taxon>
        <taxon>Euglyphida</taxon>
        <taxon>Paulinellidae</taxon>
        <taxon>Paulinella</taxon>
    </lineage>
</organism>
<proteinExistence type="inferred from homology"/>
<evidence type="ECO:0000256" key="4">
    <source>
        <dbReference type="ARBA" id="ARBA00022741"/>
    </source>
</evidence>
<dbReference type="InterPro" id="IPR011994">
    <property type="entry name" value="Cytidylate_kinase_dom"/>
</dbReference>
<accession>B1X530</accession>
<dbReference type="CDD" id="cd02020">
    <property type="entry name" value="CMPK"/>
    <property type="match status" value="1"/>
</dbReference>
<evidence type="ECO:0000256" key="6">
    <source>
        <dbReference type="ARBA" id="ARBA00022840"/>
    </source>
</evidence>
<evidence type="ECO:0000313" key="10">
    <source>
        <dbReference type="EMBL" id="ACB43049.1"/>
    </source>
</evidence>
<gene>
    <name evidence="10" type="ordered locus">PCC_0623</name>
</gene>
<evidence type="ECO:0000256" key="8">
    <source>
        <dbReference type="ARBA" id="ARBA00048478"/>
    </source>
</evidence>
<dbReference type="NCBIfam" id="TIGR00017">
    <property type="entry name" value="cmk"/>
    <property type="match status" value="1"/>
</dbReference>
<dbReference type="RefSeq" id="YP_002049259.1">
    <property type="nucleotide sequence ID" value="NC_011087.1"/>
</dbReference>
<keyword evidence="5 10" id="KW-0418">Kinase</keyword>
<evidence type="ECO:0000256" key="3">
    <source>
        <dbReference type="ARBA" id="ARBA00022679"/>
    </source>
</evidence>
<evidence type="ECO:0000256" key="5">
    <source>
        <dbReference type="ARBA" id="ARBA00022777"/>
    </source>
</evidence>
<geneLocation type="organellar chromatophore" evidence="10"/>
<comment type="catalytic activity">
    <reaction evidence="8">
        <text>CMP + ATP = CDP + ADP</text>
        <dbReference type="Rhea" id="RHEA:11600"/>
        <dbReference type="ChEBI" id="CHEBI:30616"/>
        <dbReference type="ChEBI" id="CHEBI:58069"/>
        <dbReference type="ChEBI" id="CHEBI:60377"/>
        <dbReference type="ChEBI" id="CHEBI:456216"/>
        <dbReference type="EC" id="2.7.4.25"/>
    </reaction>
</comment>
<evidence type="ECO:0000256" key="2">
    <source>
        <dbReference type="ARBA" id="ARBA00012906"/>
    </source>
</evidence>
<keyword evidence="6" id="KW-0067">ATP-binding</keyword>
<sequence length="280" mass="31457">MKFQNSLKEISIYFFISSFPIVYKPKLVLRWTHKDWLRFTLSFTFLVMSRLPVVAIDGPAGAGKSTVTRAFAKQLGFLYLDTGAMYRAVTWFAQYHNIADLSSEDLIEPLLAGINIKLDITTGNEQQVWVNNCNVTNAIRSPKVTANVSLIAAHRCVRDALTGQQQLLGKQGGLVAEGRDIGTSVFPYADLKIFLTATVAERARRRAIDLELRGFKTLSLTELEKQINERDYMDSNRPIAPLSKASDANVLITDGLSVKEVIQILVNLFRSRFSQYTFLN</sequence>
<dbReference type="EMBL" id="CP000815">
    <property type="protein sequence ID" value="ACB43049.1"/>
    <property type="molecule type" value="Genomic_DNA"/>
</dbReference>
<dbReference type="SUPFAM" id="SSF52540">
    <property type="entry name" value="P-loop containing nucleoside triphosphate hydrolases"/>
    <property type="match status" value="1"/>
</dbReference>